<dbReference type="GO" id="GO:0005829">
    <property type="term" value="C:cytosol"/>
    <property type="evidence" value="ECO:0007669"/>
    <property type="project" value="TreeGrafter"/>
</dbReference>
<dbReference type="UniPathway" id="UPA00068">
    <property type="reaction ID" value="UER00114"/>
</dbReference>
<dbReference type="InterPro" id="IPR029419">
    <property type="entry name" value="Arg_succ_lyase_C"/>
</dbReference>
<dbReference type="Gene3D" id="1.10.275.10">
    <property type="entry name" value="Fumarase/aspartase (N-terminal domain)"/>
    <property type="match status" value="1"/>
</dbReference>
<reference evidence="7 8" key="1">
    <citation type="journal article" date="2015" name="Nature">
        <title>rRNA introns, odd ribosomes, and small enigmatic genomes across a large radiation of phyla.</title>
        <authorList>
            <person name="Brown C.T."/>
            <person name="Hug L.A."/>
            <person name="Thomas B.C."/>
            <person name="Sharon I."/>
            <person name="Castelle C.J."/>
            <person name="Singh A."/>
            <person name="Wilkins M.J."/>
            <person name="Williams K.H."/>
            <person name="Banfield J.F."/>
        </authorList>
    </citation>
    <scope>NUCLEOTIDE SEQUENCE [LARGE SCALE GENOMIC DNA]</scope>
</reference>
<dbReference type="AlphaFoldDB" id="A0A0G0B9L0"/>
<evidence type="ECO:0000259" key="6">
    <source>
        <dbReference type="Pfam" id="PF14698"/>
    </source>
</evidence>
<evidence type="ECO:0000259" key="5">
    <source>
        <dbReference type="Pfam" id="PF00206"/>
    </source>
</evidence>
<dbReference type="SUPFAM" id="SSF48557">
    <property type="entry name" value="L-aspartase-like"/>
    <property type="match status" value="1"/>
</dbReference>
<comment type="caution">
    <text evidence="7">The sequence shown here is derived from an EMBL/GenBank/DDBJ whole genome shotgun (WGS) entry which is preliminary data.</text>
</comment>
<evidence type="ECO:0000256" key="4">
    <source>
        <dbReference type="NCBIfam" id="TIGR00838"/>
    </source>
</evidence>
<keyword evidence="3" id="KW-0055">Arginine biosynthesis</keyword>
<keyword evidence="3" id="KW-0028">Amino-acid biosynthesis</keyword>
<dbReference type="PRINTS" id="PR00145">
    <property type="entry name" value="ARGSUCLYASE"/>
</dbReference>
<dbReference type="InterPro" id="IPR024083">
    <property type="entry name" value="Fumarase/histidase_N"/>
</dbReference>
<dbReference type="EMBL" id="LBPP01000013">
    <property type="protein sequence ID" value="KKP60416.1"/>
    <property type="molecule type" value="Genomic_DNA"/>
</dbReference>
<gene>
    <name evidence="7" type="ORF">UR54_C0013G0007</name>
</gene>
<dbReference type="InterPro" id="IPR000362">
    <property type="entry name" value="Fumarate_lyase_fam"/>
</dbReference>
<evidence type="ECO:0000256" key="2">
    <source>
        <dbReference type="ARBA" id="ARBA00012338"/>
    </source>
</evidence>
<comment type="pathway">
    <text evidence="1">Amino-acid biosynthesis; L-arginine biosynthesis; L-arginine from L-ornithine and carbamoyl phosphate: step 3/3.</text>
</comment>
<dbReference type="Pfam" id="PF14698">
    <property type="entry name" value="ASL_C2"/>
    <property type="match status" value="1"/>
</dbReference>
<dbReference type="Proteomes" id="UP000034688">
    <property type="component" value="Unassembled WGS sequence"/>
</dbReference>
<dbReference type="Gene3D" id="1.20.200.10">
    <property type="entry name" value="Fumarase/aspartase (Central domain)"/>
    <property type="match status" value="1"/>
</dbReference>
<evidence type="ECO:0000256" key="3">
    <source>
        <dbReference type="ARBA" id="ARBA00022571"/>
    </source>
</evidence>
<evidence type="ECO:0000313" key="7">
    <source>
        <dbReference type="EMBL" id="KKP60416.1"/>
    </source>
</evidence>
<dbReference type="Pfam" id="PF00206">
    <property type="entry name" value="Lyase_1"/>
    <property type="match status" value="1"/>
</dbReference>
<sequence>MKNVKIYGGIYTKEPSKKTDQFIMDSIMTVLENKLVPYYLWETIAHNLMITKQGIVPKKIAKKILKGLLKLVKKAKIQQLVNPLIGDVHENIESQLTKTLGDDAGWFHLGRSRNDQSVVDQKLFTKKFLLNFFEKLSQLELILLKKAEQNKEVIMPGFTHLRSAMPSTFGFWWQAYLDQIIDLHQILKTVYQITDKSPLGAGASYGVNWKIDPVFTAKKLGFSKPLNNALSAINSRGIEDALIISNLTVFLTILSRMMEDLIIWSMPELNFIAISEEFTTGSSIMPQKMNPDIAEKVKSKSAKLIGNLNHVLVAMKGTPSGYNRDSAESKIAIINSLEESLSTVSITCDMLDKIIPNPETMKKATISSLPTKLADKLVEEYQIPFRLSHKIIGKIVGLVKEDLTKINSIIVETAIKEIVNKSFVVNQKLINDTLKVENALNQYDYQGSPKPYFVFQVNNLLEKEANQLSQWGKKEKKKFYQAEKNLYQEVKNFIENN</sequence>
<accession>A0A0G0B9L0</accession>
<dbReference type="STRING" id="1618477.UR54_C0013G0007"/>
<evidence type="ECO:0000256" key="1">
    <source>
        <dbReference type="ARBA" id="ARBA00004941"/>
    </source>
</evidence>
<feature type="domain" description="Argininosuccinate lyase C-terminal" evidence="6">
    <location>
        <begin position="369"/>
        <end position="414"/>
    </location>
</feature>
<dbReference type="PATRIC" id="fig|1618477.3.peg.266"/>
<dbReference type="GO" id="GO:0042450">
    <property type="term" value="P:L-arginine biosynthetic process via ornithine"/>
    <property type="evidence" value="ECO:0007669"/>
    <property type="project" value="UniProtKB-UniRule"/>
</dbReference>
<dbReference type="InterPro" id="IPR009049">
    <property type="entry name" value="Argininosuccinate_lyase"/>
</dbReference>
<feature type="domain" description="Fumarate lyase N-terminal" evidence="5">
    <location>
        <begin position="50"/>
        <end position="306"/>
    </location>
</feature>
<protein>
    <recommendedName>
        <fullName evidence="2 4">Argininosuccinate lyase</fullName>
        <ecNumber evidence="2 4">4.3.2.1</ecNumber>
    </recommendedName>
</protein>
<dbReference type="PRINTS" id="PR00149">
    <property type="entry name" value="FUMRATELYASE"/>
</dbReference>
<dbReference type="Gene3D" id="1.10.40.30">
    <property type="entry name" value="Fumarase/aspartase (C-terminal domain)"/>
    <property type="match status" value="1"/>
</dbReference>
<dbReference type="PROSITE" id="PS00163">
    <property type="entry name" value="FUMARATE_LYASES"/>
    <property type="match status" value="1"/>
</dbReference>
<organism evidence="7 8">
    <name type="scientific">Candidatus Roizmanbacteria bacterium GW2011_GWA2_34_18</name>
    <dbReference type="NCBI Taxonomy" id="1618477"/>
    <lineage>
        <taxon>Bacteria</taxon>
        <taxon>Candidatus Roizmaniibacteriota</taxon>
    </lineage>
</organism>
<dbReference type="InterPro" id="IPR022761">
    <property type="entry name" value="Fumarate_lyase_N"/>
</dbReference>
<dbReference type="NCBIfam" id="TIGR00838">
    <property type="entry name" value="argH"/>
    <property type="match status" value="1"/>
</dbReference>
<dbReference type="PANTHER" id="PTHR43814:SF1">
    <property type="entry name" value="ARGININOSUCCINATE LYASE"/>
    <property type="match status" value="1"/>
</dbReference>
<keyword evidence="7" id="KW-0456">Lyase</keyword>
<dbReference type="PANTHER" id="PTHR43814">
    <property type="entry name" value="ARGININOSUCCINATE LYASE"/>
    <property type="match status" value="1"/>
</dbReference>
<name>A0A0G0B9L0_9BACT</name>
<dbReference type="InterPro" id="IPR008948">
    <property type="entry name" value="L-Aspartase-like"/>
</dbReference>
<dbReference type="GO" id="GO:0004056">
    <property type="term" value="F:argininosuccinate lyase activity"/>
    <property type="evidence" value="ECO:0007669"/>
    <property type="project" value="UniProtKB-UniRule"/>
</dbReference>
<dbReference type="EC" id="4.3.2.1" evidence="2 4"/>
<dbReference type="CDD" id="cd01359">
    <property type="entry name" value="Argininosuccinate_lyase"/>
    <property type="match status" value="1"/>
</dbReference>
<proteinExistence type="predicted"/>
<evidence type="ECO:0000313" key="8">
    <source>
        <dbReference type="Proteomes" id="UP000034688"/>
    </source>
</evidence>
<dbReference type="InterPro" id="IPR020557">
    <property type="entry name" value="Fumarate_lyase_CS"/>
</dbReference>